<dbReference type="Pfam" id="PF22692">
    <property type="entry name" value="LlgE_F_G_D1"/>
    <property type="match status" value="1"/>
</dbReference>
<comment type="subunit">
    <text evidence="4">The basal body constitutes a major portion of the flagellar organelle and consists of five rings (E,L,P,S, and M) mounted on a central rod. The rod consists of about 26 subunits of FlgG in the distal portion, and FlgB, FlgC and FlgF are thought to build up the proximal portion of the rod with about 6 subunits each.</text>
</comment>
<dbReference type="GO" id="GO:0030694">
    <property type="term" value="C:bacterial-type flagellum basal body, rod"/>
    <property type="evidence" value="ECO:0007669"/>
    <property type="project" value="UniProtKB-UniRule"/>
</dbReference>
<dbReference type="InterPro" id="IPR020013">
    <property type="entry name" value="Flagellar_FlgE/F/G"/>
</dbReference>
<evidence type="ECO:0000259" key="7">
    <source>
        <dbReference type="Pfam" id="PF22692"/>
    </source>
</evidence>
<keyword evidence="9" id="KW-1185">Reference proteome</keyword>
<feature type="domain" description="Flagellar basal-body/hook protein C-terminal" evidence="6">
    <location>
        <begin position="206"/>
        <end position="249"/>
    </location>
</feature>
<evidence type="ECO:0000256" key="2">
    <source>
        <dbReference type="ARBA" id="ARBA00009677"/>
    </source>
</evidence>
<dbReference type="GO" id="GO:0071978">
    <property type="term" value="P:bacterial-type flagellum-dependent swarming motility"/>
    <property type="evidence" value="ECO:0007669"/>
    <property type="project" value="TreeGrafter"/>
</dbReference>
<accession>A0A9X1IFF7</accession>
<dbReference type="InterPro" id="IPR037925">
    <property type="entry name" value="FlgE/F/G-like"/>
</dbReference>
<comment type="subcellular location">
    <subcellularLocation>
        <location evidence="1 4">Bacterial flagellum basal body</location>
    </subcellularLocation>
</comment>
<feature type="domain" description="Flagellar hook protein FlgE/F/G-like D1" evidence="7">
    <location>
        <begin position="97"/>
        <end position="162"/>
    </location>
</feature>
<evidence type="ECO:0000259" key="5">
    <source>
        <dbReference type="Pfam" id="PF00460"/>
    </source>
</evidence>
<reference evidence="8" key="1">
    <citation type="submission" date="2021-10" db="EMBL/GenBank/DDBJ databases">
        <title>Roseicella aerolatum sp. nov., isolated from aerosols of e-waste dismantling site.</title>
        <authorList>
            <person name="Qin T."/>
        </authorList>
    </citation>
    <scope>NUCLEOTIDE SEQUENCE</scope>
    <source>
        <strain evidence="8">GB24</strain>
    </source>
</reference>
<evidence type="ECO:0000256" key="3">
    <source>
        <dbReference type="ARBA" id="ARBA00023143"/>
    </source>
</evidence>
<evidence type="ECO:0000259" key="6">
    <source>
        <dbReference type="Pfam" id="PF06429"/>
    </source>
</evidence>
<evidence type="ECO:0000313" key="9">
    <source>
        <dbReference type="Proteomes" id="UP001139311"/>
    </source>
</evidence>
<dbReference type="Proteomes" id="UP001139311">
    <property type="component" value="Unassembled WGS sequence"/>
</dbReference>
<feature type="domain" description="Flagellar basal body rod protein N-terminal" evidence="5">
    <location>
        <begin position="20"/>
        <end position="48"/>
    </location>
</feature>
<dbReference type="InterPro" id="IPR012836">
    <property type="entry name" value="FlgF"/>
</dbReference>
<dbReference type="RefSeq" id="WP_226610761.1">
    <property type="nucleotide sequence ID" value="NZ_JAJAQI010000030.1"/>
</dbReference>
<keyword evidence="3 4" id="KW-0975">Bacterial flagellum</keyword>
<dbReference type="NCBIfam" id="TIGR03506">
    <property type="entry name" value="FlgEFG_subfam"/>
    <property type="match status" value="1"/>
</dbReference>
<comment type="caution">
    <text evidence="8">The sequence shown here is derived from an EMBL/GenBank/DDBJ whole genome shotgun (WGS) entry which is preliminary data.</text>
</comment>
<evidence type="ECO:0000256" key="4">
    <source>
        <dbReference type="RuleBase" id="RU362116"/>
    </source>
</evidence>
<keyword evidence="8" id="KW-0282">Flagellum</keyword>
<dbReference type="EMBL" id="JAJAQI010000030">
    <property type="protein sequence ID" value="MCB4823714.1"/>
    <property type="molecule type" value="Genomic_DNA"/>
</dbReference>
<sequence length="257" mass="27828">MTWRQEGAAPEGRMDTPGYVILSRLGAQLRATQVLAHNLANADTPGFQAQRPVFAQHLQTPPDGPRGASTAYSIDRATWRQATPGPLTTTGNPLDVALRGEGFFAVETPGGEERYTRAGRFGLSPDGRLVDAEGNAALDARGTPIVIGPGDTRIEIQGDGTIRSENGPLGQLRVVRFEAPQKLRAVGDRLFAAEEAPQPVERPGVVQGAVEGSNVRPVLEMVRMTEEVREFQLATSFAEREGERLQTAVERILRRRG</sequence>
<evidence type="ECO:0000256" key="1">
    <source>
        <dbReference type="ARBA" id="ARBA00004117"/>
    </source>
</evidence>
<dbReference type="PANTHER" id="PTHR30435">
    <property type="entry name" value="FLAGELLAR PROTEIN"/>
    <property type="match status" value="1"/>
</dbReference>
<dbReference type="InterPro" id="IPR001444">
    <property type="entry name" value="Flag_bb_rod_N"/>
</dbReference>
<keyword evidence="8" id="KW-0969">Cilium</keyword>
<proteinExistence type="inferred from homology"/>
<dbReference type="AlphaFoldDB" id="A0A9X1IFF7"/>
<dbReference type="NCBIfam" id="TIGR02490">
    <property type="entry name" value="flgF"/>
    <property type="match status" value="1"/>
</dbReference>
<dbReference type="SUPFAM" id="SSF117143">
    <property type="entry name" value="Flagellar hook protein flgE"/>
    <property type="match status" value="1"/>
</dbReference>
<dbReference type="Pfam" id="PF00460">
    <property type="entry name" value="Flg_bb_rod"/>
    <property type="match status" value="1"/>
</dbReference>
<dbReference type="PANTHER" id="PTHR30435:SF19">
    <property type="entry name" value="FLAGELLAR BASAL-BODY ROD PROTEIN FLGG"/>
    <property type="match status" value="1"/>
</dbReference>
<gene>
    <name evidence="8" type="primary">flgF</name>
    <name evidence="8" type="ORF">LHA35_18450</name>
</gene>
<keyword evidence="8" id="KW-0966">Cell projection</keyword>
<dbReference type="InterPro" id="IPR053967">
    <property type="entry name" value="LlgE_F_G-like_D1"/>
</dbReference>
<dbReference type="Pfam" id="PF06429">
    <property type="entry name" value="Flg_bbr_C"/>
    <property type="match status" value="1"/>
</dbReference>
<comment type="similarity">
    <text evidence="2 4">Belongs to the flagella basal body rod proteins family.</text>
</comment>
<organism evidence="8 9">
    <name type="scientific">Roseicella aerolata</name>
    <dbReference type="NCBI Taxonomy" id="2883479"/>
    <lineage>
        <taxon>Bacteria</taxon>
        <taxon>Pseudomonadati</taxon>
        <taxon>Pseudomonadota</taxon>
        <taxon>Alphaproteobacteria</taxon>
        <taxon>Acetobacterales</taxon>
        <taxon>Roseomonadaceae</taxon>
        <taxon>Roseicella</taxon>
    </lineage>
</organism>
<evidence type="ECO:0000313" key="8">
    <source>
        <dbReference type="EMBL" id="MCB4823714.1"/>
    </source>
</evidence>
<name>A0A9X1IFF7_9PROT</name>
<dbReference type="InterPro" id="IPR010930">
    <property type="entry name" value="Flg_bb/hook_C_dom"/>
</dbReference>
<protein>
    <recommendedName>
        <fullName evidence="4">Flagellar basal-body rod protein FlgF</fullName>
    </recommendedName>
</protein>